<comment type="caution">
    <text evidence="2">The sequence shown here is derived from an EMBL/GenBank/DDBJ whole genome shotgun (WGS) entry which is preliminary data.</text>
</comment>
<sequence length="268" mass="28074">MRRLLSFQCAGETLGASVDEAAGPLGVLMVTGGGQTRIGSHRMYERLAARLADHGHPCFRFDRRGVGDSEGNDPGFRACGPDLAAAAHAFRQEGKGLEKVIGFGLCDGATALALFGAAANLDGLILVNPWFVEAEAGVPPPAAIRKHYRQRLTSLDGWKRALTGSMSYGKLLKGIVKILAPPPSSLASEAADALGTARLPVRLILARGDATAIAAEAEWNAHAFRKVRDAAAPPLRIDSDSHTFARGGDLEALLQACLASIETLSGGD</sequence>
<feature type="domain" description="Serine aminopeptidase S33" evidence="1">
    <location>
        <begin position="41"/>
        <end position="142"/>
    </location>
</feature>
<dbReference type="Pfam" id="PF12146">
    <property type="entry name" value="Hydrolase_4"/>
    <property type="match status" value="1"/>
</dbReference>
<proteinExistence type="predicted"/>
<evidence type="ECO:0000313" key="3">
    <source>
        <dbReference type="Proteomes" id="UP001259572"/>
    </source>
</evidence>
<keyword evidence="2" id="KW-0378">Hydrolase</keyword>
<dbReference type="SUPFAM" id="SSF53474">
    <property type="entry name" value="alpha/beta-Hydrolases"/>
    <property type="match status" value="1"/>
</dbReference>
<dbReference type="EMBL" id="JAVUPU010000001">
    <property type="protein sequence ID" value="MDT9597767.1"/>
    <property type="molecule type" value="Genomic_DNA"/>
</dbReference>
<dbReference type="NCBIfam" id="TIGR03100">
    <property type="entry name" value="hydr1_PEP"/>
    <property type="match status" value="1"/>
</dbReference>
<gene>
    <name evidence="2" type="ORF">RQX22_02230</name>
</gene>
<accession>A0ABU3Q3B9</accession>
<dbReference type="GO" id="GO:0016787">
    <property type="term" value="F:hydrolase activity"/>
    <property type="evidence" value="ECO:0007669"/>
    <property type="project" value="UniProtKB-KW"/>
</dbReference>
<evidence type="ECO:0000313" key="2">
    <source>
        <dbReference type="EMBL" id="MDT9597767.1"/>
    </source>
</evidence>
<dbReference type="InterPro" id="IPR017531">
    <property type="entry name" value="Hydrolase-1_PEP"/>
</dbReference>
<dbReference type="Proteomes" id="UP001259572">
    <property type="component" value="Unassembled WGS sequence"/>
</dbReference>
<dbReference type="InterPro" id="IPR029058">
    <property type="entry name" value="AB_hydrolase_fold"/>
</dbReference>
<dbReference type="Gene3D" id="3.40.50.1820">
    <property type="entry name" value="alpha/beta hydrolase"/>
    <property type="match status" value="1"/>
</dbReference>
<evidence type="ECO:0000259" key="1">
    <source>
        <dbReference type="Pfam" id="PF12146"/>
    </source>
</evidence>
<dbReference type="RefSeq" id="WP_315723228.1">
    <property type="nucleotide sequence ID" value="NZ_JAVUPU010000001.1"/>
</dbReference>
<name>A0ABU3Q3B9_9SPHN</name>
<reference evidence="2 3" key="1">
    <citation type="submission" date="2023-05" db="EMBL/GenBank/DDBJ databases">
        <authorList>
            <person name="Guo Y."/>
        </authorList>
    </citation>
    <scope>NUCLEOTIDE SEQUENCE [LARGE SCALE GENOMIC DNA]</scope>
    <source>
        <strain evidence="2 3">GR2756</strain>
    </source>
</reference>
<keyword evidence="3" id="KW-1185">Reference proteome</keyword>
<organism evidence="2 3">
    <name type="scientific">Sphingosinicella rhizophila</name>
    <dbReference type="NCBI Taxonomy" id="3050082"/>
    <lineage>
        <taxon>Bacteria</taxon>
        <taxon>Pseudomonadati</taxon>
        <taxon>Pseudomonadota</taxon>
        <taxon>Alphaproteobacteria</taxon>
        <taxon>Sphingomonadales</taxon>
        <taxon>Sphingosinicellaceae</taxon>
        <taxon>Sphingosinicella</taxon>
    </lineage>
</organism>
<dbReference type="InterPro" id="IPR022742">
    <property type="entry name" value="Hydrolase_4"/>
</dbReference>
<protein>
    <submittedName>
        <fullName evidence="2">Hydrolase 1, exosortase A system-associated</fullName>
    </submittedName>
</protein>